<protein>
    <submittedName>
        <fullName evidence="2">Uncharacterized protein</fullName>
    </submittedName>
</protein>
<dbReference type="EMBL" id="ADMG01000051">
    <property type="protein sequence ID" value="EKB30211.1"/>
    <property type="molecule type" value="Genomic_DNA"/>
</dbReference>
<reference evidence="2 3" key="1">
    <citation type="submission" date="2012-05" db="EMBL/GenBank/DDBJ databases">
        <title>The Genome Sequence of Sutterella wadsworthensis 2_1_59BFAA.</title>
        <authorList>
            <consortium name="The Broad Institute Genome Sequencing Platform"/>
            <person name="Earl A."/>
            <person name="Ward D."/>
            <person name="Feldgarden M."/>
            <person name="Gevers D."/>
            <person name="Daigneault M."/>
            <person name="Strauss J."/>
            <person name="Allen-Vercoe E."/>
            <person name="Walker B."/>
            <person name="Young S.K."/>
            <person name="Zeng Q."/>
            <person name="Gargeya S."/>
            <person name="Fitzgerald M."/>
            <person name="Haas B."/>
            <person name="Abouelleil A."/>
            <person name="Alvarado L."/>
            <person name="Arachchi H.M."/>
            <person name="Berlin A.M."/>
            <person name="Chapman S.B."/>
            <person name="Goldberg J."/>
            <person name="Griggs A."/>
            <person name="Gujja S."/>
            <person name="Hansen M."/>
            <person name="Howarth C."/>
            <person name="Imamovic A."/>
            <person name="Larimer J."/>
            <person name="McCowen C."/>
            <person name="Montmayeur A."/>
            <person name="Murphy C."/>
            <person name="Neiman D."/>
            <person name="Pearson M."/>
            <person name="Priest M."/>
            <person name="Roberts A."/>
            <person name="Saif S."/>
            <person name="Shea T."/>
            <person name="Sisk P."/>
            <person name="Sykes S."/>
            <person name="Wortman J."/>
            <person name="Nusbaum C."/>
            <person name="Birren B."/>
        </authorList>
    </citation>
    <scope>NUCLEOTIDE SEQUENCE [LARGE SCALE GENOMIC DNA]</scope>
    <source>
        <strain evidence="2 3">2_1_59BFAA</strain>
    </source>
</reference>
<gene>
    <name evidence="2" type="ORF">HMPREF9465_02218</name>
</gene>
<sequence>MNTNTKRNSRKKSTNPLDNHIDQYVSELRASGRPLGPEAFSEAVRT</sequence>
<accession>K1JJ90</accession>
<comment type="caution">
    <text evidence="2">The sequence shown here is derived from an EMBL/GenBank/DDBJ whole genome shotgun (WGS) entry which is preliminary data.</text>
</comment>
<proteinExistence type="predicted"/>
<name>K1JJ90_9BURK</name>
<keyword evidence="3" id="KW-1185">Reference proteome</keyword>
<evidence type="ECO:0000256" key="1">
    <source>
        <dbReference type="SAM" id="MobiDB-lite"/>
    </source>
</evidence>
<feature type="region of interest" description="Disordered" evidence="1">
    <location>
        <begin position="1"/>
        <end position="20"/>
    </location>
</feature>
<evidence type="ECO:0000313" key="2">
    <source>
        <dbReference type="EMBL" id="EKB30211.1"/>
    </source>
</evidence>
<evidence type="ECO:0000313" key="3">
    <source>
        <dbReference type="Proteomes" id="UP000005835"/>
    </source>
</evidence>
<dbReference type="Proteomes" id="UP000005835">
    <property type="component" value="Unassembled WGS sequence"/>
</dbReference>
<organism evidence="2 3">
    <name type="scientific">Sutterella wadsworthensis 2_1_59BFAA</name>
    <dbReference type="NCBI Taxonomy" id="742823"/>
    <lineage>
        <taxon>Bacteria</taxon>
        <taxon>Pseudomonadati</taxon>
        <taxon>Pseudomonadota</taxon>
        <taxon>Betaproteobacteria</taxon>
        <taxon>Burkholderiales</taxon>
        <taxon>Sutterellaceae</taxon>
        <taxon>Sutterella</taxon>
    </lineage>
</organism>
<dbReference type="HOGENOM" id="CLU_3193527_0_0_4"/>
<dbReference type="AlphaFoldDB" id="K1JJ90"/>
<feature type="non-terminal residue" evidence="2">
    <location>
        <position position="46"/>
    </location>
</feature>